<reference evidence="10 11" key="1">
    <citation type="submission" date="2017-11" db="EMBL/GenBank/DDBJ databases">
        <title>Genomic Encyclopedia of Archaeal and Bacterial Type Strains, Phase II (KMG-II): From Individual Species to Whole Genera.</title>
        <authorList>
            <person name="Goeker M."/>
        </authorList>
    </citation>
    <scope>NUCLEOTIDE SEQUENCE [LARGE SCALE GENOMIC DNA]</scope>
    <source>
        <strain evidence="10 11">DSM 16400</strain>
    </source>
</reference>
<dbReference type="PANTHER" id="PTHR43547">
    <property type="entry name" value="TWO-COMPONENT HISTIDINE KINASE"/>
    <property type="match status" value="1"/>
</dbReference>
<organism evidence="10 11">
    <name type="scientific">Salinibacterium amurskyense</name>
    <dbReference type="NCBI Taxonomy" id="205941"/>
    <lineage>
        <taxon>Bacteria</taxon>
        <taxon>Bacillati</taxon>
        <taxon>Actinomycetota</taxon>
        <taxon>Actinomycetes</taxon>
        <taxon>Micrococcales</taxon>
        <taxon>Microbacteriaceae</taxon>
        <taxon>Salinibacterium</taxon>
    </lineage>
</organism>
<dbReference type="InterPro" id="IPR003661">
    <property type="entry name" value="HisK_dim/P_dom"/>
</dbReference>
<protein>
    <recommendedName>
        <fullName evidence="3">histidine kinase</fullName>
        <ecNumber evidence="3">2.7.13.3</ecNumber>
    </recommendedName>
</protein>
<dbReference type="Pfam" id="PF00512">
    <property type="entry name" value="HisKA"/>
    <property type="match status" value="1"/>
</dbReference>
<keyword evidence="8" id="KW-1133">Transmembrane helix</keyword>
<dbReference type="InterPro" id="IPR004358">
    <property type="entry name" value="Sig_transdc_His_kin-like_C"/>
</dbReference>
<dbReference type="SUPFAM" id="SSF47384">
    <property type="entry name" value="Homodimeric domain of signal transducing histidine kinase"/>
    <property type="match status" value="1"/>
</dbReference>
<dbReference type="SMART" id="SM00387">
    <property type="entry name" value="HATPase_c"/>
    <property type="match status" value="1"/>
</dbReference>
<gene>
    <name evidence="10" type="ORF">CLV85_2191</name>
</gene>
<sequence length="380" mass="40473">MILNSSELLFILATAAACTTAVMLVALLVLRWGRRRSIAFQFTVVVIAAIVSIAVTTVVATAQMYLSAHDLQVVLWVVGISTVMSLLAALVSGRAVRRAFAKLRESVAQVGAGDVVAPNSDTWKEVAEVSVQLSEASERLAAARDEIARLDASRRQFFAWISHDLRTPLTGISALAEALDAGVVEDPSDYLRQIRAQVGTMNRLVDDLFELSLIQSGTLKLRPENVELLDIVSDAVADVSQLAAARGIQISHAGVEGRILWADPHELTRVVVNLLTNSIRYAPANSQILVSADQRDESSLVLSVLDQGSGVASEDLSHMFEIGWRATEARTPEQESSGSAGAGLGLAIVRGIVEAHGGGVNAEQLPEGFRLNVALPTVAA</sequence>
<feature type="transmembrane region" description="Helical" evidence="8">
    <location>
        <begin position="6"/>
        <end position="30"/>
    </location>
</feature>
<feature type="domain" description="Histidine kinase" evidence="9">
    <location>
        <begin position="160"/>
        <end position="379"/>
    </location>
</feature>
<dbReference type="Gene3D" id="1.10.287.130">
    <property type="match status" value="1"/>
</dbReference>
<dbReference type="PROSITE" id="PS50109">
    <property type="entry name" value="HIS_KIN"/>
    <property type="match status" value="1"/>
</dbReference>
<dbReference type="Proteomes" id="UP000231742">
    <property type="component" value="Unassembled WGS sequence"/>
</dbReference>
<evidence type="ECO:0000256" key="8">
    <source>
        <dbReference type="SAM" id="Phobius"/>
    </source>
</evidence>
<dbReference type="RefSeq" id="WP_189621919.1">
    <property type="nucleotide sequence ID" value="NZ_BMZU01000002.1"/>
</dbReference>
<dbReference type="SMART" id="SM00388">
    <property type="entry name" value="HisKA"/>
    <property type="match status" value="1"/>
</dbReference>
<dbReference type="EC" id="2.7.13.3" evidence="3"/>
<comment type="caution">
    <text evidence="10">The sequence shown here is derived from an EMBL/GenBank/DDBJ whole genome shotgun (WGS) entry which is preliminary data.</text>
</comment>
<keyword evidence="4" id="KW-0597">Phosphoprotein</keyword>
<keyword evidence="6" id="KW-0902">Two-component regulatory system</keyword>
<dbReference type="InterPro" id="IPR005467">
    <property type="entry name" value="His_kinase_dom"/>
</dbReference>
<evidence type="ECO:0000259" key="9">
    <source>
        <dbReference type="PROSITE" id="PS50109"/>
    </source>
</evidence>
<keyword evidence="7" id="KW-0175">Coiled coil</keyword>
<dbReference type="AlphaFoldDB" id="A0A2M9D3J7"/>
<dbReference type="Gene3D" id="3.30.565.10">
    <property type="entry name" value="Histidine kinase-like ATPase, C-terminal domain"/>
    <property type="match status" value="1"/>
</dbReference>
<keyword evidence="5 10" id="KW-0418">Kinase</keyword>
<keyword evidence="8" id="KW-0472">Membrane</keyword>
<dbReference type="PANTHER" id="PTHR43547:SF2">
    <property type="entry name" value="HYBRID SIGNAL TRANSDUCTION HISTIDINE KINASE C"/>
    <property type="match status" value="1"/>
</dbReference>
<dbReference type="CDD" id="cd00075">
    <property type="entry name" value="HATPase"/>
    <property type="match status" value="1"/>
</dbReference>
<keyword evidence="8" id="KW-0812">Transmembrane</keyword>
<evidence type="ECO:0000256" key="3">
    <source>
        <dbReference type="ARBA" id="ARBA00012438"/>
    </source>
</evidence>
<dbReference type="SUPFAM" id="SSF55874">
    <property type="entry name" value="ATPase domain of HSP90 chaperone/DNA topoisomerase II/histidine kinase"/>
    <property type="match status" value="1"/>
</dbReference>
<dbReference type="Pfam" id="PF02518">
    <property type="entry name" value="HATPase_c"/>
    <property type="match status" value="1"/>
</dbReference>
<dbReference type="GO" id="GO:0000155">
    <property type="term" value="F:phosphorelay sensor kinase activity"/>
    <property type="evidence" value="ECO:0007669"/>
    <property type="project" value="InterPro"/>
</dbReference>
<evidence type="ECO:0000256" key="1">
    <source>
        <dbReference type="ARBA" id="ARBA00000085"/>
    </source>
</evidence>
<feature type="transmembrane region" description="Helical" evidence="8">
    <location>
        <begin position="42"/>
        <end position="67"/>
    </location>
</feature>
<evidence type="ECO:0000256" key="4">
    <source>
        <dbReference type="ARBA" id="ARBA00022553"/>
    </source>
</evidence>
<dbReference type="CDD" id="cd00082">
    <property type="entry name" value="HisKA"/>
    <property type="match status" value="1"/>
</dbReference>
<accession>A0A2M9D3J7</accession>
<feature type="transmembrane region" description="Helical" evidence="8">
    <location>
        <begin position="73"/>
        <end position="96"/>
    </location>
</feature>
<evidence type="ECO:0000313" key="10">
    <source>
        <dbReference type="EMBL" id="PJJ78615.1"/>
    </source>
</evidence>
<evidence type="ECO:0000256" key="5">
    <source>
        <dbReference type="ARBA" id="ARBA00022777"/>
    </source>
</evidence>
<dbReference type="InterPro" id="IPR036890">
    <property type="entry name" value="HATPase_C_sf"/>
</dbReference>
<dbReference type="InterPro" id="IPR036097">
    <property type="entry name" value="HisK_dim/P_sf"/>
</dbReference>
<proteinExistence type="predicted"/>
<evidence type="ECO:0000256" key="6">
    <source>
        <dbReference type="ARBA" id="ARBA00023012"/>
    </source>
</evidence>
<dbReference type="GO" id="GO:0005886">
    <property type="term" value="C:plasma membrane"/>
    <property type="evidence" value="ECO:0007669"/>
    <property type="project" value="UniProtKB-SubCell"/>
</dbReference>
<keyword evidence="5 10" id="KW-0808">Transferase</keyword>
<comment type="subcellular location">
    <subcellularLocation>
        <location evidence="2">Cell membrane</location>
    </subcellularLocation>
</comment>
<dbReference type="EMBL" id="PGFH01000002">
    <property type="protein sequence ID" value="PJJ78615.1"/>
    <property type="molecule type" value="Genomic_DNA"/>
</dbReference>
<dbReference type="PRINTS" id="PR00344">
    <property type="entry name" value="BCTRLSENSOR"/>
</dbReference>
<feature type="coiled-coil region" evidence="7">
    <location>
        <begin position="126"/>
        <end position="153"/>
    </location>
</feature>
<keyword evidence="11" id="KW-1185">Reference proteome</keyword>
<dbReference type="InterPro" id="IPR003594">
    <property type="entry name" value="HATPase_dom"/>
</dbReference>
<evidence type="ECO:0000256" key="2">
    <source>
        <dbReference type="ARBA" id="ARBA00004236"/>
    </source>
</evidence>
<evidence type="ECO:0000313" key="11">
    <source>
        <dbReference type="Proteomes" id="UP000231742"/>
    </source>
</evidence>
<evidence type="ECO:0000256" key="7">
    <source>
        <dbReference type="SAM" id="Coils"/>
    </source>
</evidence>
<name>A0A2M9D3J7_9MICO</name>
<comment type="catalytic activity">
    <reaction evidence="1">
        <text>ATP + protein L-histidine = ADP + protein N-phospho-L-histidine.</text>
        <dbReference type="EC" id="2.7.13.3"/>
    </reaction>
</comment>